<proteinExistence type="predicted"/>
<dbReference type="Gramene" id="KQJ86292">
    <property type="protein sequence ID" value="KQJ86292"/>
    <property type="gene ID" value="BRADI_4g04504v3"/>
</dbReference>
<dbReference type="ExpressionAtlas" id="A0A0Q3EIS8">
    <property type="expression patterns" value="baseline"/>
</dbReference>
<dbReference type="EMBL" id="CM000883">
    <property type="protein sequence ID" value="KQJ86292.2"/>
    <property type="molecule type" value="Genomic_DNA"/>
</dbReference>
<reference evidence="2" key="3">
    <citation type="submission" date="2018-08" db="UniProtKB">
        <authorList>
            <consortium name="EnsemblPlants"/>
        </authorList>
    </citation>
    <scope>IDENTIFICATION</scope>
    <source>
        <strain evidence="2">cv. Bd21</strain>
    </source>
</reference>
<keyword evidence="3" id="KW-1185">Reference proteome</keyword>
<reference evidence="1" key="2">
    <citation type="submission" date="2017-06" db="EMBL/GenBank/DDBJ databases">
        <title>WGS assembly of Brachypodium distachyon.</title>
        <authorList>
            <consortium name="The International Brachypodium Initiative"/>
            <person name="Lucas S."/>
            <person name="Harmon-Smith M."/>
            <person name="Lail K."/>
            <person name="Tice H."/>
            <person name="Grimwood J."/>
            <person name="Bruce D."/>
            <person name="Barry K."/>
            <person name="Shu S."/>
            <person name="Lindquist E."/>
            <person name="Wang M."/>
            <person name="Pitluck S."/>
            <person name="Vogel J.P."/>
            <person name="Garvin D.F."/>
            <person name="Mockler T.C."/>
            <person name="Schmutz J."/>
            <person name="Rokhsar D."/>
            <person name="Bevan M.W."/>
        </authorList>
    </citation>
    <scope>NUCLEOTIDE SEQUENCE</scope>
    <source>
        <strain evidence="1">Bd21</strain>
    </source>
</reference>
<dbReference type="EnsemblPlants" id="KQJ86292">
    <property type="protein sequence ID" value="KQJ86292"/>
    <property type="gene ID" value="BRADI_4g04504v3"/>
</dbReference>
<accession>A0A0Q3EIS8</accession>
<dbReference type="OrthoDB" id="778489at2759"/>
<dbReference type="FunCoup" id="A0A0Q3EIS8">
    <property type="interactions" value="1"/>
</dbReference>
<gene>
    <name evidence="1" type="ORF">BRADI_4g04504v3</name>
</gene>
<dbReference type="InParanoid" id="A0A0Q3EIS8"/>
<evidence type="ECO:0000313" key="2">
    <source>
        <dbReference type="EnsemblPlants" id="KQJ86292"/>
    </source>
</evidence>
<evidence type="ECO:0000313" key="3">
    <source>
        <dbReference type="Proteomes" id="UP000008810"/>
    </source>
</evidence>
<dbReference type="Proteomes" id="UP000008810">
    <property type="component" value="Chromosome 4"/>
</dbReference>
<sequence>MGKKGAPPTLTPKQEEPARVLTLIEVDPAKVDPAVLDAIRKKNSAALTSMFDPLCELSEKDSSNTADTVWYLVTNGNHATGNLNLLMDLVPVCDRWVRPLMGRGLPMQVCARGSVNCNGIKVNDVWYVPGVTANMVSIAHLTDQELTVSIGDGICSIKRPDGTELGKGRRKGHLYELDFINTIRYKNCLPD</sequence>
<name>A0A0Q3EIS8_BRADI</name>
<reference evidence="1 2" key="1">
    <citation type="journal article" date="2010" name="Nature">
        <title>Genome sequencing and analysis of the model grass Brachypodium distachyon.</title>
        <authorList>
            <consortium name="International Brachypodium Initiative"/>
        </authorList>
    </citation>
    <scope>NUCLEOTIDE SEQUENCE [LARGE SCALE GENOMIC DNA]</scope>
    <source>
        <strain evidence="1 2">Bd21</strain>
    </source>
</reference>
<evidence type="ECO:0000313" key="1">
    <source>
        <dbReference type="EMBL" id="KQJ86292.2"/>
    </source>
</evidence>
<dbReference type="AlphaFoldDB" id="A0A0Q3EIS8"/>
<organism evidence="1">
    <name type="scientific">Brachypodium distachyon</name>
    <name type="common">Purple false brome</name>
    <name type="synonym">Trachynia distachya</name>
    <dbReference type="NCBI Taxonomy" id="15368"/>
    <lineage>
        <taxon>Eukaryota</taxon>
        <taxon>Viridiplantae</taxon>
        <taxon>Streptophyta</taxon>
        <taxon>Embryophyta</taxon>
        <taxon>Tracheophyta</taxon>
        <taxon>Spermatophyta</taxon>
        <taxon>Magnoliopsida</taxon>
        <taxon>Liliopsida</taxon>
        <taxon>Poales</taxon>
        <taxon>Poaceae</taxon>
        <taxon>BOP clade</taxon>
        <taxon>Pooideae</taxon>
        <taxon>Stipodae</taxon>
        <taxon>Brachypodieae</taxon>
        <taxon>Brachypodium</taxon>
    </lineage>
</organism>
<protein>
    <submittedName>
        <fullName evidence="1 2">Uncharacterized protein</fullName>
    </submittedName>
</protein>